<dbReference type="AlphaFoldDB" id="A0A160VCY6"/>
<evidence type="ECO:0000256" key="3">
    <source>
        <dbReference type="ARBA" id="ARBA00023002"/>
    </source>
</evidence>
<dbReference type="EMBL" id="FAXA01000270">
    <property type="protein sequence ID" value="CUV02520.1"/>
    <property type="molecule type" value="Genomic_DNA"/>
</dbReference>
<dbReference type="Pfam" id="PF02754">
    <property type="entry name" value="CCG"/>
    <property type="match status" value="1"/>
</dbReference>
<dbReference type="GO" id="GO:0051539">
    <property type="term" value="F:4 iron, 4 sulfur cluster binding"/>
    <property type="evidence" value="ECO:0007669"/>
    <property type="project" value="UniProtKB-KW"/>
</dbReference>
<evidence type="ECO:0000256" key="1">
    <source>
        <dbReference type="ARBA" id="ARBA00022485"/>
    </source>
</evidence>
<keyword evidence="3" id="KW-0560">Oxidoreductase</keyword>
<evidence type="ECO:0000259" key="6">
    <source>
        <dbReference type="Pfam" id="PF02754"/>
    </source>
</evidence>
<sequence>MPEERKDRGFYKKYYREIDVVHGLQTKPEDRDWLLTTPKDNVKQSDIVLYLGCNVLRTSYMISTVTDIFKLMGVSYAAVGGKTFCCGIQHYQRGDEDAAMSVAATTAANFQKFQPEKVVMWCPSCIYFYDDVMNMRGKSFDFNHVAEFLVDNIDKLDFQPQPEITVAMHYHTGREQSDAEARSAQFLLSKLPGVTLIDVGTDARFGRHCTPAVREKMGEHEWEGMATGFVEKAIEEGANTFATLYHGCQRHMCRYEGDYPVKVEHYLTLVGRALGIEHEDLHKKHVLSGDVDAIMEETSPCAVANGISPEEARLTIEKNYVVR</sequence>
<keyword evidence="1" id="KW-0004">4Fe-4S</keyword>
<organism evidence="7">
    <name type="scientific">hydrothermal vent metagenome</name>
    <dbReference type="NCBI Taxonomy" id="652676"/>
    <lineage>
        <taxon>unclassified sequences</taxon>
        <taxon>metagenomes</taxon>
        <taxon>ecological metagenomes</taxon>
    </lineage>
</organism>
<accession>A0A160VCY6</accession>
<name>A0A160VCY6_9ZZZZ</name>
<dbReference type="GO" id="GO:0005886">
    <property type="term" value="C:plasma membrane"/>
    <property type="evidence" value="ECO:0007669"/>
    <property type="project" value="TreeGrafter"/>
</dbReference>
<evidence type="ECO:0000256" key="4">
    <source>
        <dbReference type="ARBA" id="ARBA00023004"/>
    </source>
</evidence>
<evidence type="ECO:0000256" key="2">
    <source>
        <dbReference type="ARBA" id="ARBA00022723"/>
    </source>
</evidence>
<keyword evidence="2" id="KW-0479">Metal-binding</keyword>
<keyword evidence="5" id="KW-0411">Iron-sulfur</keyword>
<dbReference type="InterPro" id="IPR051460">
    <property type="entry name" value="HdrC_iron-sulfur_subunit"/>
</dbReference>
<protein>
    <recommendedName>
        <fullName evidence="6">Cysteine-rich domain-containing protein</fullName>
    </recommendedName>
</protein>
<dbReference type="InterPro" id="IPR004017">
    <property type="entry name" value="Cys_rich_dom"/>
</dbReference>
<evidence type="ECO:0000313" key="7">
    <source>
        <dbReference type="EMBL" id="CUV02520.1"/>
    </source>
</evidence>
<dbReference type="PANTHER" id="PTHR43255">
    <property type="entry name" value="IRON-SULFUR-BINDING OXIDOREDUCTASE FADF-RELATED-RELATED"/>
    <property type="match status" value="1"/>
</dbReference>
<keyword evidence="4" id="KW-0408">Iron</keyword>
<reference evidence="7" key="1">
    <citation type="submission" date="2015-10" db="EMBL/GenBank/DDBJ databases">
        <authorList>
            <person name="Gilbert D.G."/>
        </authorList>
    </citation>
    <scope>NUCLEOTIDE SEQUENCE</scope>
</reference>
<evidence type="ECO:0000256" key="5">
    <source>
        <dbReference type="ARBA" id="ARBA00023014"/>
    </source>
</evidence>
<feature type="domain" description="Cysteine-rich" evidence="6">
    <location>
        <begin position="48"/>
        <end position="126"/>
    </location>
</feature>
<dbReference type="GO" id="GO:0016491">
    <property type="term" value="F:oxidoreductase activity"/>
    <property type="evidence" value="ECO:0007669"/>
    <property type="project" value="UniProtKB-KW"/>
</dbReference>
<proteinExistence type="predicted"/>
<dbReference type="PANTHER" id="PTHR43255:SF1">
    <property type="entry name" value="IRON-SULFUR-BINDING OXIDOREDUCTASE FADF-RELATED"/>
    <property type="match status" value="1"/>
</dbReference>
<gene>
    <name evidence="7" type="ORF">MGWOODY_Clf2490</name>
</gene>
<dbReference type="GO" id="GO:0046872">
    <property type="term" value="F:metal ion binding"/>
    <property type="evidence" value="ECO:0007669"/>
    <property type="project" value="UniProtKB-KW"/>
</dbReference>